<dbReference type="Pfam" id="PF00857">
    <property type="entry name" value="Isochorismatase"/>
    <property type="match status" value="1"/>
</dbReference>
<reference evidence="5" key="1">
    <citation type="submission" date="2022-07" db="EMBL/GenBank/DDBJ databases">
        <title>Draft genome sequence of Zalerion maritima ATCC 34329, a (micro)plastics degrading marine fungus.</title>
        <authorList>
            <person name="Paco A."/>
            <person name="Goncalves M.F.M."/>
            <person name="Rocha-Santos T.A.P."/>
            <person name="Alves A."/>
        </authorList>
    </citation>
    <scope>NUCLEOTIDE SEQUENCE</scope>
    <source>
        <strain evidence="5">ATCC 34329</strain>
    </source>
</reference>
<evidence type="ECO:0000256" key="1">
    <source>
        <dbReference type="ARBA" id="ARBA00006336"/>
    </source>
</evidence>
<gene>
    <name evidence="5" type="ORF">MKZ38_001648</name>
</gene>
<dbReference type="CDD" id="cd00431">
    <property type="entry name" value="cysteine_hydrolases"/>
    <property type="match status" value="1"/>
</dbReference>
<evidence type="ECO:0000259" key="4">
    <source>
        <dbReference type="Pfam" id="PF00857"/>
    </source>
</evidence>
<comment type="similarity">
    <text evidence="1">Belongs to the isochorismatase family.</text>
</comment>
<name>A0AAD5RFC0_9PEZI</name>
<protein>
    <recommendedName>
        <fullName evidence="4">Isochorismatase-like domain-containing protein</fullName>
    </recommendedName>
</protein>
<keyword evidence="3" id="KW-1133">Transmembrane helix</keyword>
<accession>A0AAD5RFC0</accession>
<keyword evidence="3" id="KW-0472">Membrane</keyword>
<dbReference type="PANTHER" id="PTHR43540:SF9">
    <property type="entry name" value="FAMILY HYDROLASE, PUTATIVE (AFU_ORTHOLOGUE AFUA_2G08700)-RELATED"/>
    <property type="match status" value="1"/>
</dbReference>
<organism evidence="5 6">
    <name type="scientific">Zalerion maritima</name>
    <dbReference type="NCBI Taxonomy" id="339359"/>
    <lineage>
        <taxon>Eukaryota</taxon>
        <taxon>Fungi</taxon>
        <taxon>Dikarya</taxon>
        <taxon>Ascomycota</taxon>
        <taxon>Pezizomycotina</taxon>
        <taxon>Sordariomycetes</taxon>
        <taxon>Lulworthiomycetidae</taxon>
        <taxon>Lulworthiales</taxon>
        <taxon>Lulworthiaceae</taxon>
        <taxon>Zalerion</taxon>
    </lineage>
</organism>
<dbReference type="SUPFAM" id="SSF52499">
    <property type="entry name" value="Isochorismatase-like hydrolases"/>
    <property type="match status" value="1"/>
</dbReference>
<evidence type="ECO:0000313" key="6">
    <source>
        <dbReference type="Proteomes" id="UP001201980"/>
    </source>
</evidence>
<dbReference type="EMBL" id="JAKWBI020001461">
    <property type="protein sequence ID" value="KAJ2890593.1"/>
    <property type="molecule type" value="Genomic_DNA"/>
</dbReference>
<dbReference type="InterPro" id="IPR036380">
    <property type="entry name" value="Isochorismatase-like_sf"/>
</dbReference>
<feature type="domain" description="Isochorismatase-like" evidence="4">
    <location>
        <begin position="280"/>
        <end position="485"/>
    </location>
</feature>
<evidence type="ECO:0000313" key="5">
    <source>
        <dbReference type="EMBL" id="KAJ2890593.1"/>
    </source>
</evidence>
<dbReference type="InterPro" id="IPR000868">
    <property type="entry name" value="Isochorismatase-like_dom"/>
</dbReference>
<evidence type="ECO:0000256" key="3">
    <source>
        <dbReference type="SAM" id="Phobius"/>
    </source>
</evidence>
<dbReference type="AlphaFoldDB" id="A0AAD5RFC0"/>
<sequence>MPALLAGAGQPHPTTAGAEITALVVLSTTSNAPTTPTSYITPFFTFPIDDRGRHELGIQITLYVVGVLYIFAFSMCIYDWATGKNERRLMRIQPATAAQLGHGDGHVNASANGKGHGYSTTHGEMVGNGRRNFNGEVQLEANGIGSGGGERCVNGNVKAQRNGARRLPNGSEDILSTILAIRTLQRLRFLRFQYSTTPRSYHPDSICILYKPTRVRTVLRLSSANMDDPQVIGGPENFWLYSHTKEYDLTHPSTPTSTPIIPRIRLKTAKRHVTIDPQKSALVVIDLQNYFLSPSLGRPKTSKGMNVVEKLVEEVIPACREAGIPIVWLGWGLTDQDIHEMPPAIVNGFATDTNFVDPESPGFAGLGADLGAVEVEVTNPAGTGPVREAGRILMRGEWNTKFDPALQNTHSPQDHSVARNRLSGFAGGSKLEEVLEENSIKTLLFSGINTDQCVAATLQDAFNKGYDCLMLSDACATTSPDYAAKCIEYNCREIWGFVLTCEHFVKGIQNRQKRPFRDRTEKRPPHIHIQRRISSALE</sequence>
<keyword evidence="2" id="KW-0378">Hydrolase</keyword>
<proteinExistence type="inferred from homology"/>
<dbReference type="PANTHER" id="PTHR43540">
    <property type="entry name" value="PEROXYUREIDOACRYLATE/UREIDOACRYLATE AMIDOHYDROLASE-RELATED"/>
    <property type="match status" value="1"/>
</dbReference>
<evidence type="ECO:0000256" key="2">
    <source>
        <dbReference type="ARBA" id="ARBA00022801"/>
    </source>
</evidence>
<dbReference type="InterPro" id="IPR050272">
    <property type="entry name" value="Isochorismatase-like_hydrls"/>
</dbReference>
<comment type="caution">
    <text evidence="5">The sequence shown here is derived from an EMBL/GenBank/DDBJ whole genome shotgun (WGS) entry which is preliminary data.</text>
</comment>
<dbReference type="GO" id="GO:0016787">
    <property type="term" value="F:hydrolase activity"/>
    <property type="evidence" value="ECO:0007669"/>
    <property type="project" value="UniProtKB-KW"/>
</dbReference>
<keyword evidence="6" id="KW-1185">Reference proteome</keyword>
<dbReference type="Proteomes" id="UP001201980">
    <property type="component" value="Unassembled WGS sequence"/>
</dbReference>
<keyword evidence="3" id="KW-0812">Transmembrane</keyword>
<feature type="transmembrane region" description="Helical" evidence="3">
    <location>
        <begin position="60"/>
        <end position="81"/>
    </location>
</feature>
<dbReference type="Gene3D" id="3.40.50.850">
    <property type="entry name" value="Isochorismatase-like"/>
    <property type="match status" value="1"/>
</dbReference>